<dbReference type="KEGG" id="psco:LY89DRAFT_672661"/>
<dbReference type="Pfam" id="PF20150">
    <property type="entry name" value="2EXR"/>
    <property type="match status" value="1"/>
</dbReference>
<dbReference type="EMBL" id="KQ947422">
    <property type="protein sequence ID" value="KUJ13448.1"/>
    <property type="molecule type" value="Genomic_DNA"/>
</dbReference>
<evidence type="ECO:0000313" key="3">
    <source>
        <dbReference type="EMBL" id="KUJ13448.1"/>
    </source>
</evidence>
<feature type="region of interest" description="Disordered" evidence="1">
    <location>
        <begin position="61"/>
        <end position="81"/>
    </location>
</feature>
<reference evidence="3 4" key="1">
    <citation type="submission" date="2015-10" db="EMBL/GenBank/DDBJ databases">
        <title>Full genome of DAOMC 229536 Phialocephala scopiformis, a fungal endophyte of spruce producing the potent anti-insectan compound rugulosin.</title>
        <authorList>
            <consortium name="DOE Joint Genome Institute"/>
            <person name="Walker A.K."/>
            <person name="Frasz S.L."/>
            <person name="Seifert K.A."/>
            <person name="Miller J.D."/>
            <person name="Mondo S.J."/>
            <person name="Labutti K."/>
            <person name="Lipzen A."/>
            <person name="Dockter R."/>
            <person name="Kennedy M."/>
            <person name="Grigoriev I.V."/>
            <person name="Spatafora J.W."/>
        </authorList>
    </citation>
    <scope>NUCLEOTIDE SEQUENCE [LARGE SCALE GENOMIC DNA]</scope>
    <source>
        <strain evidence="3 4">CBS 120377</strain>
    </source>
</reference>
<dbReference type="RefSeq" id="XP_018067803.1">
    <property type="nucleotide sequence ID" value="XM_018213296.1"/>
</dbReference>
<evidence type="ECO:0000256" key="1">
    <source>
        <dbReference type="SAM" id="MobiDB-lite"/>
    </source>
</evidence>
<accession>A0A194WZS8</accession>
<dbReference type="OrthoDB" id="3473305at2759"/>
<proteinExistence type="predicted"/>
<evidence type="ECO:0000259" key="2">
    <source>
        <dbReference type="Pfam" id="PF20150"/>
    </source>
</evidence>
<evidence type="ECO:0000313" key="4">
    <source>
        <dbReference type="Proteomes" id="UP000070700"/>
    </source>
</evidence>
<sequence>MSDHKHMIVVVGAYRFFIKCFQRGKASLLVADLSFGFDTLVNILFFTIRISQEMAGQKEDVGASQSGPLLADDPPKRKQSKYKRYTPRKFDKFFNKLPFELRQEIWLLSLPDGQPIVVTARRVNVENAEVRETETIPSYTVPSYLMVSKEARQFSNQEKGIWIDLARDVLTIVMGEATDSFLGFKCGAVQGPTGFKHEFRVTRPLTEKIHMIAFEGSYHGVHVNFSPVLLGAMGKREKVYLVRYSGFAYDLTPTQLHVNTSWVEQVHDAIRLQYLEPTVAARTYKALRADLAELGPGVVKKRPQLEAGEVTMVDGEN</sequence>
<organism evidence="3 4">
    <name type="scientific">Mollisia scopiformis</name>
    <name type="common">Conifer needle endophyte fungus</name>
    <name type="synonym">Phialocephala scopiformis</name>
    <dbReference type="NCBI Taxonomy" id="149040"/>
    <lineage>
        <taxon>Eukaryota</taxon>
        <taxon>Fungi</taxon>
        <taxon>Dikarya</taxon>
        <taxon>Ascomycota</taxon>
        <taxon>Pezizomycotina</taxon>
        <taxon>Leotiomycetes</taxon>
        <taxon>Helotiales</taxon>
        <taxon>Mollisiaceae</taxon>
        <taxon>Mollisia</taxon>
    </lineage>
</organism>
<protein>
    <recommendedName>
        <fullName evidence="2">2EXR domain-containing protein</fullName>
    </recommendedName>
</protein>
<keyword evidence="4" id="KW-1185">Reference proteome</keyword>
<feature type="domain" description="2EXR" evidence="2">
    <location>
        <begin position="93"/>
        <end position="170"/>
    </location>
</feature>
<dbReference type="Proteomes" id="UP000070700">
    <property type="component" value="Unassembled WGS sequence"/>
</dbReference>
<dbReference type="InterPro" id="IPR045518">
    <property type="entry name" value="2EXR"/>
</dbReference>
<gene>
    <name evidence="3" type="ORF">LY89DRAFT_672661</name>
</gene>
<dbReference type="AlphaFoldDB" id="A0A194WZS8"/>
<dbReference type="GeneID" id="28823022"/>
<dbReference type="InParanoid" id="A0A194WZS8"/>
<name>A0A194WZS8_MOLSC</name>